<dbReference type="AlphaFoldDB" id="A0A1F8F3W5"/>
<comment type="caution">
    <text evidence="1">The sequence shown here is derived from an EMBL/GenBank/DDBJ whole genome shotgun (WGS) entry which is preliminary data.</text>
</comment>
<evidence type="ECO:0008006" key="3">
    <source>
        <dbReference type="Google" id="ProtNLM"/>
    </source>
</evidence>
<dbReference type="Proteomes" id="UP000178023">
    <property type="component" value="Unassembled WGS sequence"/>
</dbReference>
<sequence>MAMDYLRDSILATLAYYDIFDFPLTLLELHKYLINPGRVAKLTMEGVGEIKLADIQSELEYLAESGRVQTKNGFYFLLSGRALFGTRIIREKIFAQKRSMLVNLCRYFAFVPYIRGIWVSGSMATANTTADSDFDLMVVARAGRLYTARMLLSLTASVLRSRRKRYEESAPDKFCFNHYLADNALEIRHRSLYTAQAYINLKPLINRENLSDKFFSANSWLYKFVIHGAAGDILTRGLKPSHLAELIAKTGERVLGGFLGDMLEHVFKKYQQKRIKENPMTYETGGRVVFSDNELEFHPRSFEAVVIQRYNHRLEMLGILAPAREADSGLLT</sequence>
<dbReference type="EMBL" id="MGJL01000026">
    <property type="protein sequence ID" value="OGN07280.1"/>
    <property type="molecule type" value="Genomic_DNA"/>
</dbReference>
<evidence type="ECO:0000313" key="2">
    <source>
        <dbReference type="Proteomes" id="UP000178023"/>
    </source>
</evidence>
<proteinExistence type="predicted"/>
<accession>A0A1F8F3W5</accession>
<gene>
    <name evidence="1" type="ORF">A2750_03105</name>
</gene>
<reference evidence="1 2" key="1">
    <citation type="journal article" date="2016" name="Nat. Commun.">
        <title>Thousands of microbial genomes shed light on interconnected biogeochemical processes in an aquifer system.</title>
        <authorList>
            <person name="Anantharaman K."/>
            <person name="Brown C.T."/>
            <person name="Hug L.A."/>
            <person name="Sharon I."/>
            <person name="Castelle C.J."/>
            <person name="Probst A.J."/>
            <person name="Thomas B.C."/>
            <person name="Singh A."/>
            <person name="Wilkins M.J."/>
            <person name="Karaoz U."/>
            <person name="Brodie E.L."/>
            <person name="Williams K.H."/>
            <person name="Hubbard S.S."/>
            <person name="Banfield J.F."/>
        </authorList>
    </citation>
    <scope>NUCLEOTIDE SEQUENCE [LARGE SCALE GENOMIC DNA]</scope>
</reference>
<dbReference type="SUPFAM" id="SSF81301">
    <property type="entry name" value="Nucleotidyltransferase"/>
    <property type="match status" value="1"/>
</dbReference>
<dbReference type="InterPro" id="IPR043519">
    <property type="entry name" value="NT_sf"/>
</dbReference>
<name>A0A1F8F3W5_9BACT</name>
<organism evidence="1 2">
    <name type="scientific">Candidatus Yanofskybacteria bacterium RIFCSPHIGHO2_01_FULL_45_42</name>
    <dbReference type="NCBI Taxonomy" id="1802671"/>
    <lineage>
        <taxon>Bacteria</taxon>
        <taxon>Candidatus Yanofskyibacteriota</taxon>
    </lineage>
</organism>
<protein>
    <recommendedName>
        <fullName evidence="3">Polymerase nucleotidyl transferase domain-containing protein</fullName>
    </recommendedName>
</protein>
<evidence type="ECO:0000313" key="1">
    <source>
        <dbReference type="EMBL" id="OGN07280.1"/>
    </source>
</evidence>